<keyword evidence="2" id="KW-0456">Lyase</keyword>
<dbReference type="GO" id="GO:0016829">
    <property type="term" value="F:lyase activity"/>
    <property type="evidence" value="ECO:0007669"/>
    <property type="project" value="UniProtKB-KW"/>
</dbReference>
<evidence type="ECO:0000259" key="1">
    <source>
        <dbReference type="Pfam" id="PF18029"/>
    </source>
</evidence>
<accession>A0A7W9KLS6</accession>
<dbReference type="SUPFAM" id="SSF54593">
    <property type="entry name" value="Glyoxalase/Bleomycin resistance protein/Dihydroxybiphenyl dioxygenase"/>
    <property type="match status" value="1"/>
</dbReference>
<keyword evidence="2" id="KW-0560">Oxidoreductase</keyword>
<evidence type="ECO:0000313" key="3">
    <source>
        <dbReference type="Proteomes" id="UP000585638"/>
    </source>
</evidence>
<name>A0A7W9KLS6_9PSEU</name>
<dbReference type="PANTHER" id="PTHR35908">
    <property type="entry name" value="HYPOTHETICAL FUSION PROTEIN"/>
    <property type="match status" value="1"/>
</dbReference>
<dbReference type="AlphaFoldDB" id="A0A7W9KLS6"/>
<keyword evidence="2" id="KW-0223">Dioxygenase</keyword>
<dbReference type="Proteomes" id="UP000585638">
    <property type="component" value="Unassembled WGS sequence"/>
</dbReference>
<reference evidence="2 3" key="1">
    <citation type="submission" date="2020-08" db="EMBL/GenBank/DDBJ databases">
        <title>Sequencing the genomes of 1000 actinobacteria strains.</title>
        <authorList>
            <person name="Klenk H.-P."/>
        </authorList>
    </citation>
    <scope>NUCLEOTIDE SEQUENCE [LARGE SCALE GENOMIC DNA]</scope>
    <source>
        <strain evidence="2 3">DSM 43851</strain>
    </source>
</reference>
<dbReference type="RefSeq" id="WP_184866763.1">
    <property type="nucleotide sequence ID" value="NZ_BAAAWY010000002.1"/>
</dbReference>
<feature type="domain" description="Glyoxalase-like" evidence="1">
    <location>
        <begin position="8"/>
        <end position="118"/>
    </location>
</feature>
<organism evidence="2 3">
    <name type="scientific">Kutzneria kofuensis</name>
    <dbReference type="NCBI Taxonomy" id="103725"/>
    <lineage>
        <taxon>Bacteria</taxon>
        <taxon>Bacillati</taxon>
        <taxon>Actinomycetota</taxon>
        <taxon>Actinomycetes</taxon>
        <taxon>Pseudonocardiales</taxon>
        <taxon>Pseudonocardiaceae</taxon>
        <taxon>Kutzneria</taxon>
    </lineage>
</organism>
<evidence type="ECO:0000313" key="2">
    <source>
        <dbReference type="EMBL" id="MBB5894901.1"/>
    </source>
</evidence>
<sequence length="131" mass="14344">MTSRLHNVTVDCADPVAMANFWAAVTGYEQHPDNGVAPEDDEALLLPPGDGPGILFLRVPEGKAVKNRLHLDLQPDRPRDEEVERILALGATMVLDMRRPDGRGWAQLADPEGNEFCVERSAAERAAMGDE</sequence>
<dbReference type="EMBL" id="JACHIR010000001">
    <property type="protein sequence ID" value="MBB5894901.1"/>
    <property type="molecule type" value="Genomic_DNA"/>
</dbReference>
<dbReference type="Gene3D" id="3.10.180.10">
    <property type="entry name" value="2,3-Dihydroxybiphenyl 1,2-Dioxygenase, domain 1"/>
    <property type="match status" value="1"/>
</dbReference>
<keyword evidence="3" id="KW-1185">Reference proteome</keyword>
<gene>
    <name evidence="2" type="ORF">BJ998_006097</name>
</gene>
<dbReference type="InterPro" id="IPR041581">
    <property type="entry name" value="Glyoxalase_6"/>
</dbReference>
<dbReference type="InterPro" id="IPR029068">
    <property type="entry name" value="Glyas_Bleomycin-R_OHBP_Dase"/>
</dbReference>
<dbReference type="GO" id="GO:0051213">
    <property type="term" value="F:dioxygenase activity"/>
    <property type="evidence" value="ECO:0007669"/>
    <property type="project" value="UniProtKB-KW"/>
</dbReference>
<comment type="caution">
    <text evidence="2">The sequence shown here is derived from an EMBL/GenBank/DDBJ whole genome shotgun (WGS) entry which is preliminary data.</text>
</comment>
<protein>
    <submittedName>
        <fullName evidence="2">Catechol 2,3-dioxygenase-like lactoylglutathione lyase family enzyme</fullName>
    </submittedName>
</protein>
<proteinExistence type="predicted"/>
<dbReference type="PANTHER" id="PTHR35908:SF1">
    <property type="entry name" value="CONSERVED PROTEIN"/>
    <property type="match status" value="1"/>
</dbReference>
<dbReference type="Pfam" id="PF18029">
    <property type="entry name" value="Glyoxalase_6"/>
    <property type="match status" value="1"/>
</dbReference>